<name>A0AAW9I359_CLOPF</name>
<evidence type="ECO:0000259" key="1">
    <source>
        <dbReference type="Pfam" id="PF12728"/>
    </source>
</evidence>
<proteinExistence type="predicted"/>
<comment type="caution">
    <text evidence="2">The sequence shown here is derived from an EMBL/GenBank/DDBJ whole genome shotgun (WGS) entry which is preliminary data.</text>
</comment>
<dbReference type="RefSeq" id="WP_198621232.1">
    <property type="nucleotide sequence ID" value="NZ_JACOIF010000077.1"/>
</dbReference>
<dbReference type="EMBL" id="WNUI01000056">
    <property type="protein sequence ID" value="MDZ4910045.1"/>
    <property type="molecule type" value="Genomic_DNA"/>
</dbReference>
<dbReference type="Pfam" id="PF12728">
    <property type="entry name" value="HTH_17"/>
    <property type="match status" value="1"/>
</dbReference>
<dbReference type="NCBIfam" id="TIGR01764">
    <property type="entry name" value="excise"/>
    <property type="match status" value="1"/>
</dbReference>
<dbReference type="GO" id="GO:0003677">
    <property type="term" value="F:DNA binding"/>
    <property type="evidence" value="ECO:0007669"/>
    <property type="project" value="InterPro"/>
</dbReference>
<evidence type="ECO:0000313" key="3">
    <source>
        <dbReference type="Proteomes" id="UP001288778"/>
    </source>
</evidence>
<sequence>MNNTNKKLVITFKEGQGLLGVGKNTMLELCHRDDFPSFKLGGKWLINYEKLKQWVDDMTGDN</sequence>
<protein>
    <submittedName>
        <fullName evidence="2">Helix-turn-helix domain-containing protein</fullName>
    </submittedName>
</protein>
<reference evidence="2" key="1">
    <citation type="submission" date="2019-11" db="EMBL/GenBank/DDBJ databases">
        <title>Characterization of Clostridium perfringens isolates from swine manure treated agricultural soils.</title>
        <authorList>
            <person name="Wushke S.T."/>
        </authorList>
    </citation>
    <scope>NUCLEOTIDE SEQUENCE</scope>
    <source>
        <strain evidence="2">X94</strain>
    </source>
</reference>
<feature type="domain" description="Helix-turn-helix" evidence="1">
    <location>
        <begin position="11"/>
        <end position="56"/>
    </location>
</feature>
<dbReference type="InterPro" id="IPR041657">
    <property type="entry name" value="HTH_17"/>
</dbReference>
<gene>
    <name evidence="2" type="ORF">GNF68_13450</name>
</gene>
<dbReference type="AlphaFoldDB" id="A0AAW9I359"/>
<organism evidence="2 3">
    <name type="scientific">Clostridium perfringens</name>
    <dbReference type="NCBI Taxonomy" id="1502"/>
    <lineage>
        <taxon>Bacteria</taxon>
        <taxon>Bacillati</taxon>
        <taxon>Bacillota</taxon>
        <taxon>Clostridia</taxon>
        <taxon>Eubacteriales</taxon>
        <taxon>Clostridiaceae</taxon>
        <taxon>Clostridium</taxon>
    </lineage>
</organism>
<accession>A0AAW9I359</accession>
<dbReference type="InterPro" id="IPR010093">
    <property type="entry name" value="SinI_DNA-bd"/>
</dbReference>
<dbReference type="Proteomes" id="UP001288778">
    <property type="component" value="Unassembled WGS sequence"/>
</dbReference>
<evidence type="ECO:0000313" key="2">
    <source>
        <dbReference type="EMBL" id="MDZ4910045.1"/>
    </source>
</evidence>